<dbReference type="OMA" id="MVDESTH"/>
<dbReference type="GeneID" id="4591342"/>
<evidence type="ECO:0000256" key="1">
    <source>
        <dbReference type="SAM" id="MobiDB-lite"/>
    </source>
</evidence>
<evidence type="ECO:0000313" key="2">
    <source>
        <dbReference type="EMBL" id="EAW23035.1"/>
    </source>
</evidence>
<organism evidence="2 3">
    <name type="scientific">Neosartorya fischeri (strain ATCC 1020 / DSM 3700 / CBS 544.65 / FGSC A1164 / JCM 1740 / NRRL 181 / WB 181)</name>
    <name type="common">Aspergillus fischerianus</name>
    <dbReference type="NCBI Taxonomy" id="331117"/>
    <lineage>
        <taxon>Eukaryota</taxon>
        <taxon>Fungi</taxon>
        <taxon>Dikarya</taxon>
        <taxon>Ascomycota</taxon>
        <taxon>Pezizomycotina</taxon>
        <taxon>Eurotiomycetes</taxon>
        <taxon>Eurotiomycetidae</taxon>
        <taxon>Eurotiales</taxon>
        <taxon>Aspergillaceae</taxon>
        <taxon>Aspergillus</taxon>
        <taxon>Aspergillus subgen. Fumigati</taxon>
    </lineage>
</organism>
<dbReference type="AlphaFoldDB" id="A1D3P2"/>
<feature type="compositionally biased region" description="Low complexity" evidence="1">
    <location>
        <begin position="293"/>
        <end position="308"/>
    </location>
</feature>
<feature type="region of interest" description="Disordered" evidence="1">
    <location>
        <begin position="287"/>
        <end position="308"/>
    </location>
</feature>
<dbReference type="HOGENOM" id="CLU_078570_0_0_1"/>
<dbReference type="VEuPathDB" id="FungiDB:NFIA_017360"/>
<feature type="compositionally biased region" description="Basic residues" evidence="1">
    <location>
        <begin position="131"/>
        <end position="141"/>
    </location>
</feature>
<accession>A1D3P2</accession>
<dbReference type="eggNOG" id="ENOG502RP3I">
    <property type="taxonomic scope" value="Eukaryota"/>
</dbReference>
<dbReference type="Proteomes" id="UP000006702">
    <property type="component" value="Unassembled WGS sequence"/>
</dbReference>
<keyword evidence="3" id="KW-1185">Reference proteome</keyword>
<protein>
    <submittedName>
        <fullName evidence="2">Uncharacterized protein</fullName>
    </submittedName>
</protein>
<evidence type="ECO:0000313" key="3">
    <source>
        <dbReference type="Proteomes" id="UP000006702"/>
    </source>
</evidence>
<gene>
    <name evidence="2" type="ORF">NFIA_017360</name>
</gene>
<dbReference type="EMBL" id="DS027688">
    <property type="protein sequence ID" value="EAW23035.1"/>
    <property type="molecule type" value="Genomic_DNA"/>
</dbReference>
<feature type="region of interest" description="Disordered" evidence="1">
    <location>
        <begin position="117"/>
        <end position="227"/>
    </location>
</feature>
<dbReference type="KEGG" id="nfi:NFIA_017360"/>
<name>A1D3P2_NEOFI</name>
<feature type="compositionally biased region" description="Basic and acidic residues" evidence="1">
    <location>
        <begin position="142"/>
        <end position="161"/>
    </location>
</feature>
<proteinExistence type="predicted"/>
<dbReference type="OrthoDB" id="4491424at2759"/>
<dbReference type="RefSeq" id="XP_001264932.1">
    <property type="nucleotide sequence ID" value="XM_001264931.1"/>
</dbReference>
<sequence>MTRRFRESKLSAGDTYKALCLEQGQRRSAPTPLFSLFILHRGSLSRLQVNACLISLSQTSEAERTTMIIKAKEPHSTIMKLQLNNPAFPHSPNPSFTMRSRLTHLLFLLILITDCSPSAPRSRSPPSSPPPRRRSRRRRRFSDRFACRHGSHTDKDNRYPLERMQSPESHSDNHQEDNAPPARKTVRWGPVTEIPRPAYRSRERSPSPGGYRPSCRVAAKPCLKPPTPLDQEMAQRNLRAMVDESTHRLNMYYDAMEYFSGDVVLDEVMCQDERQLFQKARRQSLKDTFRFARSPSQTPSRSSSGRSL</sequence>
<reference evidence="3" key="1">
    <citation type="journal article" date="2008" name="PLoS Genet.">
        <title>Genomic islands in the pathogenic filamentous fungus Aspergillus fumigatus.</title>
        <authorList>
            <person name="Fedorova N.D."/>
            <person name="Khaldi N."/>
            <person name="Joardar V.S."/>
            <person name="Maiti R."/>
            <person name="Amedeo P."/>
            <person name="Anderson M.J."/>
            <person name="Crabtree J."/>
            <person name="Silva J.C."/>
            <person name="Badger J.H."/>
            <person name="Albarraq A."/>
            <person name="Angiuoli S."/>
            <person name="Bussey H."/>
            <person name="Bowyer P."/>
            <person name="Cotty P.J."/>
            <person name="Dyer P.S."/>
            <person name="Egan A."/>
            <person name="Galens K."/>
            <person name="Fraser-Liggett C.M."/>
            <person name="Haas B.J."/>
            <person name="Inman J.M."/>
            <person name="Kent R."/>
            <person name="Lemieux S."/>
            <person name="Malavazi I."/>
            <person name="Orvis J."/>
            <person name="Roemer T."/>
            <person name="Ronning C.M."/>
            <person name="Sundaram J.P."/>
            <person name="Sutton G."/>
            <person name="Turner G."/>
            <person name="Venter J.C."/>
            <person name="White O.R."/>
            <person name="Whitty B.R."/>
            <person name="Youngman P."/>
            <person name="Wolfe K.H."/>
            <person name="Goldman G.H."/>
            <person name="Wortman J.R."/>
            <person name="Jiang B."/>
            <person name="Denning D.W."/>
            <person name="Nierman W.C."/>
        </authorList>
    </citation>
    <scope>NUCLEOTIDE SEQUENCE [LARGE SCALE GENOMIC DNA]</scope>
    <source>
        <strain evidence="3">ATCC 1020 / DSM 3700 / CBS 544.65 / FGSC A1164 / JCM 1740 / NRRL 181 / WB 181</strain>
    </source>
</reference>